<dbReference type="InterPro" id="IPR036849">
    <property type="entry name" value="Enolase-like_C_sf"/>
</dbReference>
<keyword evidence="9" id="KW-0456">Lyase</keyword>
<dbReference type="InterPro" id="IPR034593">
    <property type="entry name" value="DgoD-like"/>
</dbReference>
<organism evidence="15 16">
    <name type="scientific">Geodia barretti</name>
    <name type="common">Barrett's horny sponge</name>
    <dbReference type="NCBI Taxonomy" id="519541"/>
    <lineage>
        <taxon>Eukaryota</taxon>
        <taxon>Metazoa</taxon>
        <taxon>Porifera</taxon>
        <taxon>Demospongiae</taxon>
        <taxon>Heteroscleromorpha</taxon>
        <taxon>Tetractinellida</taxon>
        <taxon>Astrophorina</taxon>
        <taxon>Geodiidae</taxon>
        <taxon>Geodia</taxon>
    </lineage>
</organism>
<protein>
    <submittedName>
        <fullName evidence="15">D-galactonate dehydratase</fullName>
    </submittedName>
</protein>
<keyword evidence="5" id="KW-0653">Protein transport</keyword>
<dbReference type="GO" id="GO:0016829">
    <property type="term" value="F:lyase activity"/>
    <property type="evidence" value="ECO:0007669"/>
    <property type="project" value="UniProtKB-KW"/>
</dbReference>
<dbReference type="Gene3D" id="3.30.390.10">
    <property type="entry name" value="Enolase-like, N-terminal domain"/>
    <property type="match status" value="1"/>
</dbReference>
<dbReference type="InterPro" id="IPR002033">
    <property type="entry name" value="TatC"/>
</dbReference>
<dbReference type="EMBL" id="CASHTH010004210">
    <property type="protein sequence ID" value="CAI8054844.1"/>
    <property type="molecule type" value="Genomic_DNA"/>
</dbReference>
<evidence type="ECO:0000259" key="13">
    <source>
        <dbReference type="Pfam" id="PF02746"/>
    </source>
</evidence>
<dbReference type="InterPro" id="IPR003369">
    <property type="entry name" value="TatA/B/E"/>
</dbReference>
<dbReference type="Pfam" id="PF02746">
    <property type="entry name" value="MR_MLE_N"/>
    <property type="match status" value="1"/>
</dbReference>
<dbReference type="InterPro" id="IPR029065">
    <property type="entry name" value="Enolase_C-like"/>
</dbReference>
<dbReference type="Pfam" id="PF00902">
    <property type="entry name" value="TatC"/>
    <property type="match status" value="1"/>
</dbReference>
<keyword evidence="7" id="KW-0811">Translocation</keyword>
<evidence type="ECO:0000256" key="5">
    <source>
        <dbReference type="ARBA" id="ARBA00022927"/>
    </source>
</evidence>
<comment type="caution">
    <text evidence="15">The sequence shown here is derived from an EMBL/GenBank/DDBJ whole genome shotgun (WGS) entry which is preliminary data.</text>
</comment>
<feature type="domain" description="Enolase C-terminal" evidence="14">
    <location>
        <begin position="572"/>
        <end position="663"/>
    </location>
</feature>
<feature type="transmembrane region" description="Helical" evidence="11">
    <location>
        <begin position="213"/>
        <end position="235"/>
    </location>
</feature>
<feature type="transmembrane region" description="Helical" evidence="11">
    <location>
        <begin position="125"/>
        <end position="142"/>
    </location>
</feature>
<dbReference type="AlphaFoldDB" id="A0AA35TW54"/>
<dbReference type="PANTHER" id="PTHR48080">
    <property type="entry name" value="D-GALACTONATE DEHYDRATASE-RELATED"/>
    <property type="match status" value="1"/>
</dbReference>
<evidence type="ECO:0000256" key="12">
    <source>
        <dbReference type="SAM" id="SignalP"/>
    </source>
</evidence>
<dbReference type="Gene3D" id="3.20.20.120">
    <property type="entry name" value="Enolase-like C-terminal domain"/>
    <property type="match status" value="2"/>
</dbReference>
<evidence type="ECO:0000256" key="11">
    <source>
        <dbReference type="SAM" id="Phobius"/>
    </source>
</evidence>
<feature type="chain" id="PRO_5041261430" evidence="12">
    <location>
        <begin position="23"/>
        <end position="677"/>
    </location>
</feature>
<dbReference type="GO" id="GO:0016020">
    <property type="term" value="C:membrane"/>
    <property type="evidence" value="ECO:0007669"/>
    <property type="project" value="UniProtKB-SubCell"/>
</dbReference>
<reference evidence="15" key="1">
    <citation type="submission" date="2023-03" db="EMBL/GenBank/DDBJ databases">
        <authorList>
            <person name="Steffen K."/>
            <person name="Cardenas P."/>
        </authorList>
    </citation>
    <scope>NUCLEOTIDE SEQUENCE</scope>
</reference>
<gene>
    <name evidence="15" type="ORF">GBAR_LOCUS29924</name>
</gene>
<evidence type="ECO:0000259" key="14">
    <source>
        <dbReference type="Pfam" id="PF13378"/>
    </source>
</evidence>
<name>A0AA35TW54_GEOBA</name>
<evidence type="ECO:0000256" key="7">
    <source>
        <dbReference type="ARBA" id="ARBA00023010"/>
    </source>
</evidence>
<sequence>MEIFIILLVAFIFLGPERMVDAARTLGKWTGELRRMGSTVQAEMDDLVNVDSPLATRQSRTETTSDSGAATRPLDQDHPADAADASSSATPVWRWGAERPKGGKCMSSEGGVPFQDHITELRRRVMYSAIAVLVTTVIAFVFHEQVLTLLMQPAQGFTDIPGGKPIYTDLTEFISTAMKASLLVGLFAAMPFVLYQIVRFVSPGLNPSERRYLYALMPAVVVAFILGAAFGYRVLFPPAIHFLLSFGNEIATPYIRIGNYVSLMISTSALDGSCVRDAYRALFPVANRHRIASAAWEAASLCRRCRLHLGRAHHTHIRSHQPDPSCTPYHRPIRGRNLARQVRCEAEEPSTCKRIWLSTAHSAVDAAHASVESAVLTEGHFRCEETCTMKITKVTPWVVSFPWEMRTGVEQKPEVRDRQLVFVQVDTDEGITGWGEVTTYPGPVANRAIAAMIREVNDYLVGENTNEFERLWQKIFRSFTYLGTRGAVSALISGIDIALWDIRGKELGLPIYELLGGPVRDRIALYTHPPEPRNVPDAIADARQIVEAGYEAFKFDPMMRFIPGGNEGFLDDFIMPDVTWTGGITELKKISTMAEAYYIPVSPHDASGPINVLAGAHVMMTTPNFYKLETSRYDLGAYGAFIEPGLDIRNGDLFVPNTPGLGVNGYGLLALACRVRR</sequence>
<evidence type="ECO:0000256" key="10">
    <source>
        <dbReference type="SAM" id="MobiDB-lite"/>
    </source>
</evidence>
<keyword evidence="4 11" id="KW-0812">Transmembrane</keyword>
<evidence type="ECO:0000256" key="4">
    <source>
        <dbReference type="ARBA" id="ARBA00022692"/>
    </source>
</evidence>
<dbReference type="Gene3D" id="1.20.5.3310">
    <property type="match status" value="1"/>
</dbReference>
<evidence type="ECO:0000256" key="8">
    <source>
        <dbReference type="ARBA" id="ARBA00023136"/>
    </source>
</evidence>
<evidence type="ECO:0000256" key="9">
    <source>
        <dbReference type="ARBA" id="ARBA00023239"/>
    </source>
</evidence>
<dbReference type="PANTHER" id="PTHR48080:SF2">
    <property type="entry name" value="D-GALACTONATE DEHYDRATASE"/>
    <property type="match status" value="1"/>
</dbReference>
<keyword evidence="16" id="KW-1185">Reference proteome</keyword>
<evidence type="ECO:0000256" key="1">
    <source>
        <dbReference type="ARBA" id="ARBA00004141"/>
    </source>
</evidence>
<keyword evidence="6 11" id="KW-1133">Transmembrane helix</keyword>
<feature type="domain" description="Mandelate racemase/muconate lactonizing enzyme N-terminal" evidence="13">
    <location>
        <begin position="415"/>
        <end position="516"/>
    </location>
</feature>
<dbReference type="Pfam" id="PF02416">
    <property type="entry name" value="TatA_B_E"/>
    <property type="match status" value="1"/>
</dbReference>
<feature type="region of interest" description="Disordered" evidence="10">
    <location>
        <begin position="51"/>
        <end position="90"/>
    </location>
</feature>
<dbReference type="Pfam" id="PF13378">
    <property type="entry name" value="MR_MLE_C"/>
    <property type="match status" value="1"/>
</dbReference>
<evidence type="ECO:0000313" key="15">
    <source>
        <dbReference type="EMBL" id="CAI8054844.1"/>
    </source>
</evidence>
<dbReference type="SUPFAM" id="SSF54826">
    <property type="entry name" value="Enolase N-terminal domain-like"/>
    <property type="match status" value="1"/>
</dbReference>
<evidence type="ECO:0000256" key="3">
    <source>
        <dbReference type="ARBA" id="ARBA00022448"/>
    </source>
</evidence>
<evidence type="ECO:0000313" key="16">
    <source>
        <dbReference type="Proteomes" id="UP001174909"/>
    </source>
</evidence>
<dbReference type="InterPro" id="IPR029017">
    <property type="entry name" value="Enolase-like_N"/>
</dbReference>
<evidence type="ECO:0000256" key="2">
    <source>
        <dbReference type="ARBA" id="ARBA00004167"/>
    </source>
</evidence>
<dbReference type="CDD" id="cd03316">
    <property type="entry name" value="MR_like"/>
    <property type="match status" value="1"/>
</dbReference>
<feature type="signal peptide" evidence="12">
    <location>
        <begin position="1"/>
        <end position="22"/>
    </location>
</feature>
<dbReference type="Proteomes" id="UP001174909">
    <property type="component" value="Unassembled WGS sequence"/>
</dbReference>
<keyword evidence="3" id="KW-0813">Transport</keyword>
<evidence type="ECO:0000256" key="6">
    <source>
        <dbReference type="ARBA" id="ARBA00022989"/>
    </source>
</evidence>
<comment type="subcellular location">
    <subcellularLocation>
        <location evidence="1">Membrane</location>
        <topology evidence="1">Multi-pass membrane protein</topology>
    </subcellularLocation>
    <subcellularLocation>
        <location evidence="2">Membrane</location>
        <topology evidence="2">Single-pass membrane protein</topology>
    </subcellularLocation>
</comment>
<dbReference type="SUPFAM" id="SSF51604">
    <property type="entry name" value="Enolase C-terminal domain-like"/>
    <property type="match status" value="1"/>
</dbReference>
<feature type="compositionally biased region" description="Polar residues" evidence="10">
    <location>
        <begin position="55"/>
        <end position="68"/>
    </location>
</feature>
<keyword evidence="12" id="KW-0732">Signal</keyword>
<dbReference type="PRINTS" id="PR01840">
    <property type="entry name" value="TATCFAMILY"/>
</dbReference>
<keyword evidence="8 11" id="KW-0472">Membrane</keyword>
<feature type="transmembrane region" description="Helical" evidence="11">
    <location>
        <begin position="180"/>
        <end position="201"/>
    </location>
</feature>
<accession>A0AA35TW54</accession>
<proteinExistence type="predicted"/>
<dbReference type="InterPro" id="IPR013341">
    <property type="entry name" value="Mandelate_racemase_N_dom"/>
</dbReference>